<comment type="function">
    <text evidence="1 11">Functions in the biosynthesis of the anionic phospholipids phosphatidylglycerol and cardiolipin.</text>
</comment>
<comment type="similarity">
    <text evidence="3 11">Belongs to the CDP-alcohol phosphatidyltransferase class-II family.</text>
</comment>
<comment type="catalytic activity">
    <reaction evidence="10 11">
        <text>a CDP-1,2-diacyl-sn-glycerol + sn-glycerol 3-phosphate = a 1,2-diacyl-sn-glycero-3-phospho-(1'-sn-glycero-3'-phosphate) + CMP + H(+)</text>
        <dbReference type="Rhea" id="RHEA:12593"/>
        <dbReference type="ChEBI" id="CHEBI:15378"/>
        <dbReference type="ChEBI" id="CHEBI:57597"/>
        <dbReference type="ChEBI" id="CHEBI:58332"/>
        <dbReference type="ChEBI" id="CHEBI:60110"/>
        <dbReference type="ChEBI" id="CHEBI:60377"/>
        <dbReference type="EC" id="2.7.8.5"/>
    </reaction>
</comment>
<reference evidence="15" key="1">
    <citation type="submission" date="2025-08" db="UniProtKB">
        <authorList>
            <consortium name="RefSeq"/>
        </authorList>
    </citation>
    <scope>IDENTIFICATION</scope>
    <source>
        <tissue evidence="15">Blood</tissue>
    </source>
</reference>
<dbReference type="GO" id="GO:0008444">
    <property type="term" value="F:CDP-diacylglycerol-glycerol-3-phosphate 3-phosphatidyltransferase activity"/>
    <property type="evidence" value="ECO:0007669"/>
    <property type="project" value="UniProtKB-EC"/>
</dbReference>
<dbReference type="GO" id="GO:0005739">
    <property type="term" value="C:mitochondrion"/>
    <property type="evidence" value="ECO:0007669"/>
    <property type="project" value="UniProtKB-SubCell"/>
</dbReference>
<dbReference type="GO" id="GO:0005524">
    <property type="term" value="F:ATP binding"/>
    <property type="evidence" value="ECO:0007669"/>
    <property type="project" value="UniProtKB-KW"/>
</dbReference>
<keyword evidence="8 11" id="KW-0594">Phospholipid biosynthesis</keyword>
<dbReference type="GeneID" id="112864537"/>
<keyword evidence="11" id="KW-0496">Mitochondrion</keyword>
<evidence type="ECO:0000256" key="8">
    <source>
        <dbReference type="ARBA" id="ARBA00023209"/>
    </source>
</evidence>
<evidence type="ECO:0000256" key="6">
    <source>
        <dbReference type="ARBA" id="ARBA00022737"/>
    </source>
</evidence>
<dbReference type="AlphaFoldDB" id="A0A6P6I8C0"/>
<evidence type="ECO:0000256" key="3">
    <source>
        <dbReference type="ARBA" id="ARBA00010682"/>
    </source>
</evidence>
<protein>
    <recommendedName>
        <fullName evidence="11">CDP-diacylglycerol--glycerol-3-phosphate 3-phosphatidyltransferase</fullName>
        <ecNumber evidence="11">2.7.8.5</ecNumber>
    </recommendedName>
</protein>
<evidence type="ECO:0000256" key="9">
    <source>
        <dbReference type="ARBA" id="ARBA00023264"/>
    </source>
</evidence>
<evidence type="ECO:0000259" key="13">
    <source>
        <dbReference type="PROSITE" id="PS50035"/>
    </source>
</evidence>
<evidence type="ECO:0000256" key="1">
    <source>
        <dbReference type="ARBA" id="ARBA00003537"/>
    </source>
</evidence>
<evidence type="ECO:0000313" key="14">
    <source>
        <dbReference type="Proteomes" id="UP000515131"/>
    </source>
</evidence>
<dbReference type="FunFam" id="3.30.870.10:FF:000026">
    <property type="entry name" value="CDP-diacylglycerol--glycerol-3-phosphate 3-phosphatidyltransferase"/>
    <property type="match status" value="1"/>
</dbReference>
<comment type="pathway">
    <text evidence="2 11">Phospholipid metabolism; phosphatidylglycerol biosynthesis; phosphatidylglycerol from CDP-diacylglycerol: step 1/2.</text>
</comment>
<dbReference type="CTD" id="9489"/>
<evidence type="ECO:0000313" key="15">
    <source>
        <dbReference type="RefSeq" id="XP_025783343.1"/>
    </source>
</evidence>
<evidence type="ECO:0000256" key="7">
    <source>
        <dbReference type="ARBA" id="ARBA00023098"/>
    </source>
</evidence>
<dbReference type="EC" id="2.7.8.5" evidence="11"/>
<sequence>MAGAAPDPTPTLPGERYPERRGSARLPRPRPRPLTRACGSARGMLEVVVRTSSRRALRRLGQEVTQLAAWVAVITLIPGLPSFQVAFSGFVQAGLSGRLCVEHVRWLPSPWLLLAPLLSPTVPQVTSPPCCLCPEGVHRFQWIRNLVPEFGVCSSHVRVLSSPAEFFELMKGQIKVAKRRVVMASLYLGTGPLEQELVDCLESTLEKSLQAKFPSDLKVSILLDFTRGSRGRKNSRTMLLPLLQRFPEQVRVSLFHTPNLRGLLRLLIPERFNETIGLQHIKVYLFDNNVILSGANLSDSYFTNRQDRYVFLQDCPEIADFFTELVDAVGDVSLQLQGDDTVQVVEGMVHPYKGDRAAYCRAANKRVMDVINSARARQQVLHAQTFHSDSLLTQEDAAAAGDRRPAPDTWIYPLIQMKPFEIQIDEIVTETLLTEAERGAKVYLTTGYFNLTQAYMDLVLGTRAEYQILLASPEVNGFFGAKGVAGAIPAAYVHIERQFYGEVCSLGQQERVRLQEYWRRGWTFHAKGLWLYLAGSSLPCLTLIGSPNFGYRSVHRDLEAQIAIVTESRALQQQLHQGYIDFCGFGVRRLISRQFHLYACMLGLRPPPTLPGGPYSA</sequence>
<accession>A0A6P6I8C0</accession>
<organism evidence="14 15">
    <name type="scientific">Puma concolor</name>
    <name type="common">Mountain lion</name>
    <name type="synonym">Felis concolor</name>
    <dbReference type="NCBI Taxonomy" id="9696"/>
    <lineage>
        <taxon>Eukaryota</taxon>
        <taxon>Metazoa</taxon>
        <taxon>Chordata</taxon>
        <taxon>Craniata</taxon>
        <taxon>Vertebrata</taxon>
        <taxon>Euteleostomi</taxon>
        <taxon>Mammalia</taxon>
        <taxon>Eutheria</taxon>
        <taxon>Laurasiatheria</taxon>
        <taxon>Carnivora</taxon>
        <taxon>Feliformia</taxon>
        <taxon>Felidae</taxon>
        <taxon>Felinae</taxon>
        <taxon>Puma</taxon>
    </lineage>
</organism>
<evidence type="ECO:0000256" key="4">
    <source>
        <dbReference type="ARBA" id="ARBA00022516"/>
    </source>
</evidence>
<evidence type="ECO:0000256" key="11">
    <source>
        <dbReference type="RuleBase" id="RU365024"/>
    </source>
</evidence>
<dbReference type="CDD" id="cd09137">
    <property type="entry name" value="PLDc_PGS1_euk_2"/>
    <property type="match status" value="1"/>
</dbReference>
<keyword evidence="14" id="KW-1185">Reference proteome</keyword>
<gene>
    <name evidence="15" type="primary">PGS1</name>
</gene>
<dbReference type="Proteomes" id="UP000515131">
    <property type="component" value="Unplaced"/>
</dbReference>
<evidence type="ECO:0000256" key="2">
    <source>
        <dbReference type="ARBA" id="ARBA00005042"/>
    </source>
</evidence>
<keyword evidence="9 11" id="KW-1208">Phospholipid metabolism</keyword>
<dbReference type="Gene3D" id="3.30.870.10">
    <property type="entry name" value="Endonuclease Chain A"/>
    <property type="match status" value="2"/>
</dbReference>
<comment type="subcellular location">
    <subcellularLocation>
        <location evidence="11">Mitochondrion</location>
    </subcellularLocation>
</comment>
<evidence type="ECO:0000256" key="5">
    <source>
        <dbReference type="ARBA" id="ARBA00022679"/>
    </source>
</evidence>
<dbReference type="PANTHER" id="PTHR12586">
    <property type="entry name" value="CDP-DIACYLGLYCEROL--SERINE O-PHOSPHATIDYLTRANSFERASE"/>
    <property type="match status" value="1"/>
</dbReference>
<dbReference type="InterPro" id="IPR016270">
    <property type="entry name" value="PGS1"/>
</dbReference>
<dbReference type="GO" id="GO:0032049">
    <property type="term" value="P:cardiolipin biosynthetic process"/>
    <property type="evidence" value="ECO:0007669"/>
    <property type="project" value="InterPro"/>
</dbReference>
<dbReference type="UniPathway" id="UPA00084">
    <property type="reaction ID" value="UER00503"/>
</dbReference>
<dbReference type="KEGG" id="pcoo:112864537"/>
<keyword evidence="11" id="KW-0547">Nucleotide-binding</keyword>
<dbReference type="PANTHER" id="PTHR12586:SF1">
    <property type="entry name" value="CDP-DIACYLGLYCEROL--GLYCEROL-3-PHOSPHATE 3-PHOSPHATIDYLTRANSFERASE, MITOCHONDRIAL"/>
    <property type="match status" value="1"/>
</dbReference>
<dbReference type="SUPFAM" id="SSF56024">
    <property type="entry name" value="Phospholipase D/nuclease"/>
    <property type="match status" value="1"/>
</dbReference>
<keyword evidence="6" id="KW-0677">Repeat</keyword>
<evidence type="ECO:0000256" key="12">
    <source>
        <dbReference type="SAM" id="MobiDB-lite"/>
    </source>
</evidence>
<feature type="region of interest" description="Disordered" evidence="12">
    <location>
        <begin position="1"/>
        <end position="35"/>
    </location>
</feature>
<keyword evidence="4 11" id="KW-0444">Lipid biosynthesis</keyword>
<name>A0A6P6I8C0_PUMCO</name>
<dbReference type="InterPro" id="IPR001736">
    <property type="entry name" value="PLipase_D/transphosphatidylase"/>
</dbReference>
<keyword evidence="7 11" id="KW-0443">Lipid metabolism</keyword>
<proteinExistence type="inferred from homology"/>
<feature type="domain" description="PLD phosphodiesterase" evidence="13">
    <location>
        <begin position="275"/>
        <end position="301"/>
    </location>
</feature>
<dbReference type="PROSITE" id="PS50035">
    <property type="entry name" value="PLD"/>
    <property type="match status" value="1"/>
</dbReference>
<evidence type="ECO:0000256" key="10">
    <source>
        <dbReference type="ARBA" id="ARBA00048586"/>
    </source>
</evidence>
<keyword evidence="5 11" id="KW-0808">Transferase</keyword>
<dbReference type="RefSeq" id="XP_025783343.1">
    <property type="nucleotide sequence ID" value="XM_025927558.1"/>
</dbReference>
<keyword evidence="11" id="KW-0067">ATP-binding</keyword>
<dbReference type="CDD" id="cd09135">
    <property type="entry name" value="PLDc_PGS1_euk_1"/>
    <property type="match status" value="1"/>
</dbReference>